<evidence type="ECO:0008006" key="4">
    <source>
        <dbReference type="Google" id="ProtNLM"/>
    </source>
</evidence>
<reference evidence="2 3" key="1">
    <citation type="submission" date="2019-01" db="EMBL/GenBank/DDBJ databases">
        <authorList>
            <person name="B I."/>
            <person name="Ch S."/>
            <person name="Ch V.R."/>
        </authorList>
    </citation>
    <scope>NUCLEOTIDE SEQUENCE [LARGE SCALE GENOMIC DNA]</scope>
    <source>
        <strain evidence="2 3">JC507</strain>
    </source>
</reference>
<evidence type="ECO:0000313" key="3">
    <source>
        <dbReference type="Proteomes" id="UP000306038"/>
    </source>
</evidence>
<protein>
    <recommendedName>
        <fullName evidence="4">Lipoprotein</fullName>
    </recommendedName>
</protein>
<evidence type="ECO:0000256" key="1">
    <source>
        <dbReference type="SAM" id="SignalP"/>
    </source>
</evidence>
<dbReference type="Proteomes" id="UP000306038">
    <property type="component" value="Unassembled WGS sequence"/>
</dbReference>
<keyword evidence="1" id="KW-0732">Signal</keyword>
<evidence type="ECO:0000313" key="2">
    <source>
        <dbReference type="EMBL" id="THV62570.1"/>
    </source>
</evidence>
<name>A0ABY2RAD2_9FLAO</name>
<comment type="caution">
    <text evidence="2">The sequence shown here is derived from an EMBL/GenBank/DDBJ whole genome shotgun (WGS) entry which is preliminary data.</text>
</comment>
<dbReference type="PROSITE" id="PS51257">
    <property type="entry name" value="PROKAR_LIPOPROTEIN"/>
    <property type="match status" value="1"/>
</dbReference>
<proteinExistence type="predicted"/>
<accession>A0ABY2RAD2</accession>
<dbReference type="RefSeq" id="WP_136521447.1">
    <property type="nucleotide sequence ID" value="NZ_SDLV01000007.1"/>
</dbReference>
<organism evidence="2 3">
    <name type="scientific">Chryseobacterium candidae</name>
    <dbReference type="NCBI Taxonomy" id="1978493"/>
    <lineage>
        <taxon>Bacteria</taxon>
        <taxon>Pseudomonadati</taxon>
        <taxon>Bacteroidota</taxon>
        <taxon>Flavobacteriia</taxon>
        <taxon>Flavobacteriales</taxon>
        <taxon>Weeksellaceae</taxon>
        <taxon>Chryseobacterium group</taxon>
        <taxon>Chryseobacterium</taxon>
    </lineage>
</organism>
<sequence>MKRQTLIMWMLLFMSACMFSQKIQIRLDNDRSFSFDNTVFDKSIYKKNLEEAFIIANAVFNSVEFQSLYTEKKFPGWNRCKPEKCKPSKKDSTKIAGTAIYSRLYQKDKVDWIVYFKEKHNSALGSTCPDTGVTTAYYKNIIDDMPELPLSYAIAVNLCHEYMHQIGFCHLSNKFDEDDKEAPDREGYKNDISYRVGWDAYYILKEWLKTGKKINGL</sequence>
<keyword evidence="3" id="KW-1185">Reference proteome</keyword>
<feature type="chain" id="PRO_5045109834" description="Lipoprotein" evidence="1">
    <location>
        <begin position="21"/>
        <end position="217"/>
    </location>
</feature>
<dbReference type="EMBL" id="SDLV01000007">
    <property type="protein sequence ID" value="THV62570.1"/>
    <property type="molecule type" value="Genomic_DNA"/>
</dbReference>
<gene>
    <name evidence="2" type="ORF">EK417_04495</name>
</gene>
<feature type="signal peptide" evidence="1">
    <location>
        <begin position="1"/>
        <end position="20"/>
    </location>
</feature>